<dbReference type="InterPro" id="IPR036866">
    <property type="entry name" value="RibonucZ/Hydroxyglut_hydro"/>
</dbReference>
<reference evidence="2" key="1">
    <citation type="journal article" date="2021" name="Front. Microbiol.">
        <title>Comprehensive Comparative Genomics and Phenotyping of Methylobacterium Species.</title>
        <authorList>
            <person name="Alessa O."/>
            <person name="Ogura Y."/>
            <person name="Fujitani Y."/>
            <person name="Takami H."/>
            <person name="Hayashi T."/>
            <person name="Sahin N."/>
            <person name="Tani A."/>
        </authorList>
    </citation>
    <scope>NUCLEOTIDE SEQUENCE</scope>
    <source>
        <strain evidence="2">KCTC 52305</strain>
    </source>
</reference>
<organism evidence="2 3">
    <name type="scientific">Methylobacterium crusticola</name>
    <dbReference type="NCBI Taxonomy" id="1697972"/>
    <lineage>
        <taxon>Bacteria</taxon>
        <taxon>Pseudomonadati</taxon>
        <taxon>Pseudomonadota</taxon>
        <taxon>Alphaproteobacteria</taxon>
        <taxon>Hyphomicrobiales</taxon>
        <taxon>Methylobacteriaceae</taxon>
        <taxon>Methylobacterium</taxon>
    </lineage>
</organism>
<dbReference type="Pfam" id="PF12706">
    <property type="entry name" value="Lactamase_B_2"/>
    <property type="match status" value="1"/>
</dbReference>
<dbReference type="Gene3D" id="3.60.15.10">
    <property type="entry name" value="Ribonuclease Z/Hydroxyacylglutathione hydrolase-like"/>
    <property type="match status" value="1"/>
</dbReference>
<dbReference type="SMART" id="SM00849">
    <property type="entry name" value="Lactamase_B"/>
    <property type="match status" value="1"/>
</dbReference>
<evidence type="ECO:0000313" key="2">
    <source>
        <dbReference type="EMBL" id="GJD52372.1"/>
    </source>
</evidence>
<reference evidence="2" key="2">
    <citation type="submission" date="2021-08" db="EMBL/GenBank/DDBJ databases">
        <authorList>
            <person name="Tani A."/>
            <person name="Ola A."/>
            <person name="Ogura Y."/>
            <person name="Katsura K."/>
            <person name="Hayashi T."/>
        </authorList>
    </citation>
    <scope>NUCLEOTIDE SEQUENCE</scope>
    <source>
        <strain evidence="2">KCTC 52305</strain>
    </source>
</reference>
<dbReference type="Proteomes" id="UP001055167">
    <property type="component" value="Unassembled WGS sequence"/>
</dbReference>
<keyword evidence="3" id="KW-1185">Reference proteome</keyword>
<evidence type="ECO:0000259" key="1">
    <source>
        <dbReference type="SMART" id="SM00849"/>
    </source>
</evidence>
<protein>
    <recommendedName>
        <fullName evidence="1">Metallo-beta-lactamase domain-containing protein</fullName>
    </recommendedName>
</protein>
<dbReference type="EMBL" id="BPQH01000019">
    <property type="protein sequence ID" value="GJD52372.1"/>
    <property type="molecule type" value="Genomic_DNA"/>
</dbReference>
<dbReference type="PANTHER" id="PTHR15032:SF4">
    <property type="entry name" value="N-ACYL-PHOSPHATIDYLETHANOLAMINE-HYDROLYZING PHOSPHOLIPASE D"/>
    <property type="match status" value="1"/>
</dbReference>
<proteinExistence type="predicted"/>
<dbReference type="InterPro" id="IPR001279">
    <property type="entry name" value="Metallo-B-lactamas"/>
</dbReference>
<comment type="caution">
    <text evidence="2">The sequence shown here is derived from an EMBL/GenBank/DDBJ whole genome shotgun (WGS) entry which is preliminary data.</text>
</comment>
<evidence type="ECO:0000313" key="3">
    <source>
        <dbReference type="Proteomes" id="UP001055167"/>
    </source>
</evidence>
<dbReference type="RefSeq" id="WP_128565580.1">
    <property type="nucleotide sequence ID" value="NZ_BPQH01000019.1"/>
</dbReference>
<name>A0ABQ4R6I7_9HYPH</name>
<dbReference type="SUPFAM" id="SSF56281">
    <property type="entry name" value="Metallo-hydrolase/oxidoreductase"/>
    <property type="match status" value="1"/>
</dbReference>
<gene>
    <name evidence="2" type="ORF">OPKNFCMD_5137</name>
</gene>
<feature type="domain" description="Metallo-beta-lactamase" evidence="1">
    <location>
        <begin position="99"/>
        <end position="298"/>
    </location>
</feature>
<accession>A0ABQ4R6I7</accession>
<sequence length="353" mass="38432">MKNRSLLKLASAVTVMTLGGVGYAAHRRSRNPYYEGPASDHFDGTRFFSPGQPQDKDVAALARWQFGGGREAWPSRFPSPFPADAPPERSDALRVVHIGHASLLIQVAGRNILIDPVYANRASPVGFAGPRRANPPGIAFAALPPIDAVLITHNHYDHLDGPTLARLWAEHEPAFVAPLGNDAILRSYDATMRVEARDWGDTVDLGGGLTVHLTPAYHWSARGVNDRRMALWCAFVLTTPQGVLYHVGDTGYGDGAIFRDVRARFGPPRLATLPIGAYEPRWFMQAQHMNPEEAVRALGEVGAAQALGHHWGTFRLTNEGIERPVAALAEALDAQGLPAERFLALRPGQVWTG</sequence>
<dbReference type="PANTHER" id="PTHR15032">
    <property type="entry name" value="N-ACYL-PHOSPHATIDYLETHANOLAMINE-HYDROLYZING PHOSPHOLIPASE D"/>
    <property type="match status" value="1"/>
</dbReference>